<reference evidence="2 3" key="1">
    <citation type="submission" date="2024-06" db="EMBL/GenBank/DDBJ databases">
        <title>The Natural Products Discovery Center: Release of the First 8490 Sequenced Strains for Exploring Actinobacteria Biosynthetic Diversity.</title>
        <authorList>
            <person name="Kalkreuter E."/>
            <person name="Kautsar S.A."/>
            <person name="Yang D."/>
            <person name="Bader C.D."/>
            <person name="Teijaro C.N."/>
            <person name="Fluegel L."/>
            <person name="Davis C.M."/>
            <person name="Simpson J.R."/>
            <person name="Lauterbach L."/>
            <person name="Steele A.D."/>
            <person name="Gui C."/>
            <person name="Meng S."/>
            <person name="Li G."/>
            <person name="Viehrig K."/>
            <person name="Ye F."/>
            <person name="Su P."/>
            <person name="Kiefer A.F."/>
            <person name="Nichols A."/>
            <person name="Cepeda A.J."/>
            <person name="Yan W."/>
            <person name="Fan B."/>
            <person name="Jiang Y."/>
            <person name="Adhikari A."/>
            <person name="Zheng C.-J."/>
            <person name="Schuster L."/>
            <person name="Cowan T.M."/>
            <person name="Smanski M.J."/>
            <person name="Chevrette M.G."/>
            <person name="De Carvalho L.P.S."/>
            <person name="Shen B."/>
        </authorList>
    </citation>
    <scope>NUCLEOTIDE SEQUENCE [LARGE SCALE GENOMIC DNA]</scope>
    <source>
        <strain evidence="2 3">NPDC020594</strain>
    </source>
</reference>
<gene>
    <name evidence="2" type="ORF">AB0H04_38095</name>
</gene>
<name>A0ABV3AKV2_9ACTN</name>
<keyword evidence="2" id="KW-0067">ATP-binding</keyword>
<protein>
    <submittedName>
        <fullName evidence="2">ATP-binding protein</fullName>
    </submittedName>
</protein>
<evidence type="ECO:0000313" key="3">
    <source>
        <dbReference type="Proteomes" id="UP001551011"/>
    </source>
</evidence>
<sequence length="422" mass="46615">MADSGQMNTAELVTMLRERVAVNVRLALVAHATQWQLHHGQVALDDDTPVTGRAWRYSTATFLEARLPGPTVAALLRGEEQDVDGLRVVCPGPPSSTASTYRLRGQEEWDRVTTSWPRTEWTINRDTNAAQPGYGLLLGDGPSFLNFDQALSAFLYQRPHDSNANRADLWRITLPQRSGWLSRITIGPDLLTVVVDGDDLHGAGLELSCAQGNELRPVDGAGTYRFPLPNGSAHDSLLVLRRGDQWLDWRSFPAPTYGRVRDPSVVWDQSGPELELLLVNGEGQHLECKQEVPEGESRKKMLKTIAAFASQDGGTILIGVRDDLQIVGLPEGANVDKQVLQVVGMIRDNLEPVPSYETRVIDHDGKKVLAIEVSGGDQMYAYRNRARPDFPEFYVRVGPNTVPARHHEIAAGFRQAPTGTMF</sequence>
<proteinExistence type="predicted"/>
<dbReference type="GO" id="GO:0005524">
    <property type="term" value="F:ATP binding"/>
    <property type="evidence" value="ECO:0007669"/>
    <property type="project" value="UniProtKB-KW"/>
</dbReference>
<dbReference type="InterPro" id="IPR038461">
    <property type="entry name" value="Schlafen_AlbA_2_dom_sf"/>
</dbReference>
<dbReference type="RefSeq" id="WP_359260622.1">
    <property type="nucleotide sequence ID" value="NZ_JBFAEG010000038.1"/>
</dbReference>
<dbReference type="Pfam" id="PF04326">
    <property type="entry name" value="SLFN_AlbA_2"/>
    <property type="match status" value="1"/>
</dbReference>
<dbReference type="PANTHER" id="PTHR30595:SF6">
    <property type="entry name" value="SCHLAFEN ALBA-2 DOMAIN-CONTAINING PROTEIN"/>
    <property type="match status" value="1"/>
</dbReference>
<dbReference type="Gene3D" id="3.30.950.30">
    <property type="entry name" value="Schlafen, AAA domain"/>
    <property type="match status" value="1"/>
</dbReference>
<comment type="caution">
    <text evidence="2">The sequence shown here is derived from an EMBL/GenBank/DDBJ whole genome shotgun (WGS) entry which is preliminary data.</text>
</comment>
<organism evidence="2 3">
    <name type="scientific">Streptomyces flaveolus</name>
    <dbReference type="NCBI Taxonomy" id="67297"/>
    <lineage>
        <taxon>Bacteria</taxon>
        <taxon>Bacillati</taxon>
        <taxon>Actinomycetota</taxon>
        <taxon>Actinomycetes</taxon>
        <taxon>Kitasatosporales</taxon>
        <taxon>Streptomycetaceae</taxon>
        <taxon>Streptomyces</taxon>
    </lineage>
</organism>
<dbReference type="InterPro" id="IPR007421">
    <property type="entry name" value="Schlafen_AlbA_2_dom"/>
</dbReference>
<keyword evidence="3" id="KW-1185">Reference proteome</keyword>
<dbReference type="EMBL" id="JBFAEG010000038">
    <property type="protein sequence ID" value="MEU5712576.1"/>
    <property type="molecule type" value="Genomic_DNA"/>
</dbReference>
<accession>A0ABV3AKV2</accession>
<dbReference type="PANTHER" id="PTHR30595">
    <property type="entry name" value="GLPR-RELATED TRANSCRIPTIONAL REPRESSOR"/>
    <property type="match status" value="1"/>
</dbReference>
<feature type="domain" description="Schlafen AlbA-2" evidence="1">
    <location>
        <begin position="282"/>
        <end position="404"/>
    </location>
</feature>
<evidence type="ECO:0000259" key="1">
    <source>
        <dbReference type="Pfam" id="PF04326"/>
    </source>
</evidence>
<dbReference type="Proteomes" id="UP001551011">
    <property type="component" value="Unassembled WGS sequence"/>
</dbReference>
<keyword evidence="2" id="KW-0547">Nucleotide-binding</keyword>
<evidence type="ECO:0000313" key="2">
    <source>
        <dbReference type="EMBL" id="MEU5712576.1"/>
    </source>
</evidence>